<protein>
    <submittedName>
        <fullName evidence="1">Uncharacterized protein</fullName>
    </submittedName>
</protein>
<dbReference type="AlphaFoldDB" id="A0A679HRY1"/>
<keyword evidence="2" id="KW-1185">Reference proteome</keyword>
<accession>A0A679HRY1</accession>
<organism evidence="1 2">
    <name type="scientific">Fluviibacter phosphoraccumulans</name>
    <dbReference type="NCBI Taxonomy" id="1751046"/>
    <lineage>
        <taxon>Bacteria</taxon>
        <taxon>Pseudomonadati</taxon>
        <taxon>Pseudomonadota</taxon>
        <taxon>Betaproteobacteria</taxon>
        <taxon>Rhodocyclales</taxon>
        <taxon>Fluviibacteraceae</taxon>
        <taxon>Fluviibacter</taxon>
    </lineage>
</organism>
<gene>
    <name evidence="1" type="ORF">ICHIAU1_13450</name>
</gene>
<evidence type="ECO:0000313" key="2">
    <source>
        <dbReference type="Proteomes" id="UP000463961"/>
    </source>
</evidence>
<name>A0A679HRY1_9RHOO</name>
<reference evidence="2" key="1">
    <citation type="submission" date="2020-01" db="EMBL/GenBank/DDBJ databases">
        <title>Phosphoaccumulans saitamaens gen. nov., sp. nov., a polyphosphate accumulating bacterium isolated from surface river water.</title>
        <authorList>
            <person name="Watanabe K."/>
            <person name="Suda W."/>
        </authorList>
    </citation>
    <scope>NUCLEOTIDE SEQUENCE [LARGE SCALE GENOMIC DNA]</scope>
    <source>
        <strain evidence="2">ICHIAU1</strain>
    </source>
</reference>
<dbReference type="Proteomes" id="UP000463961">
    <property type="component" value="Chromosome"/>
</dbReference>
<sequence length="85" mass="9521">MNIVGHDMGVINCGLDGVYLCVEYDLRQLTWKQVEHQALLAGIEFPGVLSAIRRGIWRFTERNELKNLAHWSDASCCNHPPGGAK</sequence>
<dbReference type="EMBL" id="AP022345">
    <property type="protein sequence ID" value="BBU69062.1"/>
    <property type="molecule type" value="Genomic_DNA"/>
</dbReference>
<evidence type="ECO:0000313" key="1">
    <source>
        <dbReference type="EMBL" id="BBU69062.1"/>
    </source>
</evidence>
<proteinExistence type="predicted"/>